<feature type="compositionally biased region" description="Basic and acidic residues" evidence="1">
    <location>
        <begin position="58"/>
        <end position="69"/>
    </location>
</feature>
<evidence type="ECO:0000313" key="3">
    <source>
        <dbReference type="Proteomes" id="UP001054945"/>
    </source>
</evidence>
<keyword evidence="3" id="KW-1185">Reference proteome</keyword>
<dbReference type="Proteomes" id="UP001054945">
    <property type="component" value="Unassembled WGS sequence"/>
</dbReference>
<proteinExistence type="predicted"/>
<gene>
    <name evidence="2" type="ORF">CEXT_624521</name>
</gene>
<feature type="region of interest" description="Disordered" evidence="1">
    <location>
        <begin position="47"/>
        <end position="84"/>
    </location>
</feature>
<accession>A0AAV4MRN1</accession>
<sequence>MRNFKDEQFQLRIEMFPFLSCNSLFFPVKVGKTLLLRADPGSSALRYKSSTDFSSNQPRDEAAPEEANKFRLQPSRASKSPSSFQLLSSNLAQMQQRSQN</sequence>
<evidence type="ECO:0000313" key="2">
    <source>
        <dbReference type="EMBL" id="GIX75091.1"/>
    </source>
</evidence>
<comment type="caution">
    <text evidence="2">The sequence shown here is derived from an EMBL/GenBank/DDBJ whole genome shotgun (WGS) entry which is preliminary data.</text>
</comment>
<name>A0AAV4MRN1_CAEEX</name>
<dbReference type="AlphaFoldDB" id="A0AAV4MRN1"/>
<evidence type="ECO:0000256" key="1">
    <source>
        <dbReference type="SAM" id="MobiDB-lite"/>
    </source>
</evidence>
<feature type="compositionally biased region" description="Polar residues" evidence="1">
    <location>
        <begin position="48"/>
        <end position="57"/>
    </location>
</feature>
<organism evidence="2 3">
    <name type="scientific">Caerostris extrusa</name>
    <name type="common">Bark spider</name>
    <name type="synonym">Caerostris bankana</name>
    <dbReference type="NCBI Taxonomy" id="172846"/>
    <lineage>
        <taxon>Eukaryota</taxon>
        <taxon>Metazoa</taxon>
        <taxon>Ecdysozoa</taxon>
        <taxon>Arthropoda</taxon>
        <taxon>Chelicerata</taxon>
        <taxon>Arachnida</taxon>
        <taxon>Araneae</taxon>
        <taxon>Araneomorphae</taxon>
        <taxon>Entelegynae</taxon>
        <taxon>Araneoidea</taxon>
        <taxon>Araneidae</taxon>
        <taxon>Caerostris</taxon>
    </lineage>
</organism>
<reference evidence="2 3" key="1">
    <citation type="submission" date="2021-06" db="EMBL/GenBank/DDBJ databases">
        <title>Caerostris extrusa draft genome.</title>
        <authorList>
            <person name="Kono N."/>
            <person name="Arakawa K."/>
        </authorList>
    </citation>
    <scope>NUCLEOTIDE SEQUENCE [LARGE SCALE GENOMIC DNA]</scope>
</reference>
<protein>
    <submittedName>
        <fullName evidence="2">Uncharacterized protein</fullName>
    </submittedName>
</protein>
<dbReference type="EMBL" id="BPLR01020133">
    <property type="protein sequence ID" value="GIX75091.1"/>
    <property type="molecule type" value="Genomic_DNA"/>
</dbReference>